<dbReference type="EMBL" id="JAGFNK010000255">
    <property type="protein sequence ID" value="KAI9455198.1"/>
    <property type="molecule type" value="Genomic_DNA"/>
</dbReference>
<dbReference type="Proteomes" id="UP001207468">
    <property type="component" value="Unassembled WGS sequence"/>
</dbReference>
<sequence length="551" mass="61782">MRSWNIFFALGLVAQALAVSHSCFAQPPSRGREIPSDRDVKAYFDKLAPATKSTVLHDTTGPEAGADVGVITAVIPDPDHPEFSVFWVRDAGFVYHAWMNELTVLGDKSLRPLADDTTHALIRTQQVISLAGNVFTGGLEEAVFDVKINPIQSEDARIGSPAADGPPFRASVLLDYAEWLIQPEQDNGTWVADVLWPKLNLDLQWIASHWNLSSYDLWWPCVWGGSYWTASLQYRALRGGARLGRAIGRGRDVVGEYDSQASMILDYLQTFWNEKEGFMTETTITNVSEGRSGYGSAPLTVSVYNFDPSLGCDDATFQPCSPRALSSLKVVGDHFKEFFPISRNFTDKQPPFFGFFTEDQFLGGHPQFFSSFNSAEQLYDALITWDLVGFLDVTRVDLKFWRQFDSAVKIGRYNKGSKKYNALTNAVHDWANKIVLQLAANTPEDYVLVECVHKEHGGPYGPRGMIRSLAAALGVYDAYNGLVPRNWGHPIPQQTRDDREDVFASTGADEVIEWDADHDDGYRGVDPDLYRGRRLRLPSRFEDTTRHRYGH</sequence>
<evidence type="ECO:0000313" key="1">
    <source>
        <dbReference type="EMBL" id="KAI9455198.1"/>
    </source>
</evidence>
<evidence type="ECO:0000313" key="2">
    <source>
        <dbReference type="Proteomes" id="UP001207468"/>
    </source>
</evidence>
<reference evidence="1" key="1">
    <citation type="submission" date="2021-03" db="EMBL/GenBank/DDBJ databases">
        <title>Evolutionary priming and transition to the ectomycorrhizal habit in an iconic lineage of mushroom-forming fungi: is preadaptation a requirement?</title>
        <authorList>
            <consortium name="DOE Joint Genome Institute"/>
            <person name="Looney B.P."/>
            <person name="Miyauchi S."/>
            <person name="Morin E."/>
            <person name="Drula E."/>
            <person name="Courty P.E."/>
            <person name="Chicoki N."/>
            <person name="Fauchery L."/>
            <person name="Kohler A."/>
            <person name="Kuo A."/>
            <person name="LaButti K."/>
            <person name="Pangilinan J."/>
            <person name="Lipzen A."/>
            <person name="Riley R."/>
            <person name="Andreopoulos W."/>
            <person name="He G."/>
            <person name="Johnson J."/>
            <person name="Barry K.W."/>
            <person name="Grigoriev I.V."/>
            <person name="Nagy L."/>
            <person name="Hibbett D."/>
            <person name="Henrissat B."/>
            <person name="Matheny P.B."/>
            <person name="Labbe J."/>
            <person name="Martin A.F."/>
        </authorList>
    </citation>
    <scope>NUCLEOTIDE SEQUENCE</scope>
    <source>
        <strain evidence="1">BPL698</strain>
    </source>
</reference>
<keyword evidence="2" id="KW-1185">Reference proteome</keyword>
<organism evidence="1 2">
    <name type="scientific">Russula earlei</name>
    <dbReference type="NCBI Taxonomy" id="71964"/>
    <lineage>
        <taxon>Eukaryota</taxon>
        <taxon>Fungi</taxon>
        <taxon>Dikarya</taxon>
        <taxon>Basidiomycota</taxon>
        <taxon>Agaricomycotina</taxon>
        <taxon>Agaricomycetes</taxon>
        <taxon>Russulales</taxon>
        <taxon>Russulaceae</taxon>
        <taxon>Russula</taxon>
    </lineage>
</organism>
<comment type="caution">
    <text evidence="1">The sequence shown here is derived from an EMBL/GenBank/DDBJ whole genome shotgun (WGS) entry which is preliminary data.</text>
</comment>
<accession>A0ACC0U180</accession>
<protein>
    <submittedName>
        <fullName evidence="1">Six-hairpin glycosidase-like protein</fullName>
    </submittedName>
</protein>
<gene>
    <name evidence="1" type="ORF">F5148DRAFT_398983</name>
</gene>
<name>A0ACC0U180_9AGAM</name>
<proteinExistence type="predicted"/>